<name>A0ACC2WMY9_9TREE</name>
<gene>
    <name evidence="1" type="ORF">QFC20_002115</name>
</gene>
<dbReference type="Proteomes" id="UP001230649">
    <property type="component" value="Unassembled WGS sequence"/>
</dbReference>
<keyword evidence="2" id="KW-1185">Reference proteome</keyword>
<comment type="caution">
    <text evidence="1">The sequence shown here is derived from an EMBL/GenBank/DDBJ whole genome shotgun (WGS) entry which is preliminary data.</text>
</comment>
<evidence type="ECO:0000313" key="2">
    <source>
        <dbReference type="Proteomes" id="UP001230649"/>
    </source>
</evidence>
<accession>A0ACC2WMY9</accession>
<evidence type="ECO:0000313" key="1">
    <source>
        <dbReference type="EMBL" id="KAJ9112788.1"/>
    </source>
</evidence>
<organism evidence="1 2">
    <name type="scientific">Naganishia adeliensis</name>
    <dbReference type="NCBI Taxonomy" id="92952"/>
    <lineage>
        <taxon>Eukaryota</taxon>
        <taxon>Fungi</taxon>
        <taxon>Dikarya</taxon>
        <taxon>Basidiomycota</taxon>
        <taxon>Agaricomycotina</taxon>
        <taxon>Tremellomycetes</taxon>
        <taxon>Filobasidiales</taxon>
        <taxon>Filobasidiaceae</taxon>
        <taxon>Naganishia</taxon>
    </lineage>
</organism>
<reference evidence="1" key="1">
    <citation type="submission" date="2023-04" db="EMBL/GenBank/DDBJ databases">
        <title>Draft Genome sequencing of Naganishia species isolated from polar environments using Oxford Nanopore Technology.</title>
        <authorList>
            <person name="Leo P."/>
            <person name="Venkateswaran K."/>
        </authorList>
    </citation>
    <scope>NUCLEOTIDE SEQUENCE</scope>
    <source>
        <strain evidence="1">MNA-CCFEE 5262</strain>
    </source>
</reference>
<proteinExistence type="predicted"/>
<protein>
    <submittedName>
        <fullName evidence="1">Uncharacterized protein</fullName>
    </submittedName>
</protein>
<sequence length="805" mass="88301">MPITPAYIAIGCNRFSNISSSSSHGLIAFGAGHTVALWHDTRGVYQTFVGHTAEVSCLKFVPRMDAFVSGDEVGAVKVWMRCGEGYEAVHSVQAHTASVSALGVVKTERGVLILSGGSDAVVHVYQWTTDGREAGELTPLQSLDTSGKLPLDMALHPLPGSHATLLALATTERKIHIYTSSPSSSAFEHRLVLEGHEDWIRSLDLTAFPSQQGQEEDEDDLMLASASQDSYIRLWRITRLVDTPSAAEPTTQTTDELDTDMLDDFERRMTGDTGGSTRPGTQLSTKAHLITLPSATYGINLEALLIGHEGWVTNAHWSPSLPRRLLSTSADNSMIIWAPEPHSAVWTAHHRFGDISSRGLGLFGALWVPRTQARGMDVVANAWNGGFQRWRAKEGAGEEEDWQPRWAPTGHTGGVKDLAWDPAGEYLVSVSTDQTTRIHAPWSRVVDDTQVTTWGEINRPQIHGYDMTCVAPISRLRFVSGADEKVVRVFDAPRGFARSMVRLGITSDDLESEATSVGASVPPLGLSNRALSKPVEADPAQSKGFNEEHISISDTLDSLPTEGILSSSTLWPEIEKLYGHGYELMAVAASPSGDMIATSCKATTAEHAVIRLYDTTTWQQILSPLAGHTLTITRIVFSPDGRFILSCSRDRTWRLFRKKQGELGYEPIAAEKPHARVIWDCTFSPDSSYFVTAARDKQFKLWKRASDEKWELTATVKGAEAATAVSIIRDEDQQRDLLAVGYEDGTILVHAVDATATKVELLLTIPQSYAHVQQINRLAWRRTKDGLQLASCSEDKSVKVLDIRL</sequence>
<dbReference type="EMBL" id="JASBWS010000014">
    <property type="protein sequence ID" value="KAJ9112788.1"/>
    <property type="molecule type" value="Genomic_DNA"/>
</dbReference>